<dbReference type="KEGG" id="bpt:Bpet2928"/>
<dbReference type="InterPro" id="IPR012368">
    <property type="entry name" value="OxRdtase_Mopterin-bd_su_IorB"/>
</dbReference>
<dbReference type="STRING" id="94624.Bpet2928"/>
<dbReference type="Pfam" id="PF02738">
    <property type="entry name" value="MoCoBD_1"/>
    <property type="match status" value="1"/>
</dbReference>
<keyword evidence="3" id="KW-1185">Reference proteome</keyword>
<keyword evidence="2" id="KW-0560">Oxidoreductase</keyword>
<dbReference type="InterPro" id="IPR037165">
    <property type="entry name" value="AldOxase/xan_DH_Mopterin-bd_sf"/>
</dbReference>
<gene>
    <name evidence="2" type="primary">iorB1</name>
    <name evidence="2" type="ordered locus">Bpet2928</name>
</gene>
<evidence type="ECO:0000259" key="1">
    <source>
        <dbReference type="SMART" id="SM01008"/>
    </source>
</evidence>
<dbReference type="PIRSF" id="PIRSF036389">
    <property type="entry name" value="IOR_B"/>
    <property type="match status" value="1"/>
</dbReference>
<dbReference type="AlphaFoldDB" id="A9IS86"/>
<dbReference type="SMART" id="SM01008">
    <property type="entry name" value="Ald_Xan_dh_C"/>
    <property type="match status" value="1"/>
</dbReference>
<dbReference type="GO" id="GO:0047121">
    <property type="term" value="F:isoquinoline 1-oxidoreductase activity"/>
    <property type="evidence" value="ECO:0007669"/>
    <property type="project" value="UniProtKB-EC"/>
</dbReference>
<dbReference type="PANTHER" id="PTHR47495:SF2">
    <property type="entry name" value="ALDEHYDE DEHYDROGENASE"/>
    <property type="match status" value="1"/>
</dbReference>
<dbReference type="InterPro" id="IPR000674">
    <property type="entry name" value="Ald_Oxase/Xan_DH_a/b"/>
</dbReference>
<dbReference type="eggNOG" id="COG1529">
    <property type="taxonomic scope" value="Bacteria"/>
</dbReference>
<dbReference type="Gene3D" id="3.30.365.10">
    <property type="entry name" value="Aldehyde oxidase/xanthine dehydrogenase, molybdopterin binding domain"/>
    <property type="match status" value="4"/>
</dbReference>
<dbReference type="SUPFAM" id="SSF56003">
    <property type="entry name" value="Molybdenum cofactor-binding domain"/>
    <property type="match status" value="2"/>
</dbReference>
<evidence type="ECO:0000313" key="3">
    <source>
        <dbReference type="Proteomes" id="UP000001225"/>
    </source>
</evidence>
<dbReference type="InterPro" id="IPR006311">
    <property type="entry name" value="TAT_signal"/>
</dbReference>
<accession>A9IS86</accession>
<feature type="domain" description="Aldehyde oxidase/xanthine dehydrogenase a/b hammerhead" evidence="1">
    <location>
        <begin position="223"/>
        <end position="307"/>
    </location>
</feature>
<dbReference type="EC" id="1.3.99.16" evidence="2"/>
<organism evidence="2 3">
    <name type="scientific">Bordetella petrii (strain ATCC BAA-461 / DSM 12804 / CCUG 43448 / CIP 107267 / Se-1111R)</name>
    <dbReference type="NCBI Taxonomy" id="340100"/>
    <lineage>
        <taxon>Bacteria</taxon>
        <taxon>Pseudomonadati</taxon>
        <taxon>Pseudomonadota</taxon>
        <taxon>Betaproteobacteria</taxon>
        <taxon>Burkholderiales</taxon>
        <taxon>Alcaligenaceae</taxon>
        <taxon>Bordetella</taxon>
    </lineage>
</organism>
<dbReference type="PROSITE" id="PS51318">
    <property type="entry name" value="TAT"/>
    <property type="match status" value="1"/>
</dbReference>
<sequence>MHPLVRSHAAAIPAVRNVSRRRFMQGAGGLVLGIALAPAATRAATGAAATAGDGAFAPNAFVRIGTDGSVTVLSKHLEMGQGAYTGLATLVAEELDADWASVRVEGAPANTDLYKNLALGLQGTGGSTAIANSYEQMRRAGATARAMLVAAAARQWQVDAKDITVSAGVVRHAATQRQAGFGDLAAAAAKLPVPESVPLKAAADFRLIGKEAPRRVDGLAKTDGTAIFTQDMKLPGMLVAMAAHPPRFGGKVASFDASKARAVPGVRHVVQFSGTGHNFEGVAVLADNTWAARTGRDALQVQWDDSQAYRKGSDEIRAQYRAALDLPGAVAASHGDAEAALAQSAKVIEAEYEVPYLAHAAMEPMNCLVRLGDDRCDIWNGEQFQTVDQAVVAKVLGLAPEQVFINQLYAGGSFGRRATPHADYIAEAALIAKAARDQGVRAPIKLVWTREDDMRGGYYRPLNVHRARIGLDADGKLQAWHVRLAGQSIFLGSPFEGAMQNGIDPTSVEGQADLRYSVPNLHVESYTPQDVGVPVLWYRSVGHTHTAFSAESLIDEAAAAAGQDPVAYRIALLDQHPRHRKVLELAAERAGWSQPLAAGAQGLRRGRGVALHESFNTIVAQVAEVTVQADGSFKVDRIVCALDCGVVVNPDVVRAQMEGGIGFGLSTALHGALTLKDGVVEQSNFHDYAVLRINEMPAIEVHTVASTAKPTGVGEPGVPPVAPAVANALYAATGQRIRTLPFAAQLKPLAKQA</sequence>
<dbReference type="InterPro" id="IPR008274">
    <property type="entry name" value="AldOxase/xan_DH_MoCoBD1"/>
</dbReference>
<dbReference type="InterPro" id="IPR046867">
    <property type="entry name" value="AldOxase/xan_DH_MoCoBD2"/>
</dbReference>
<dbReference type="InterPro" id="IPR052516">
    <property type="entry name" value="N-heterocyclic_Hydroxylase"/>
</dbReference>
<dbReference type="PANTHER" id="PTHR47495">
    <property type="entry name" value="ALDEHYDE DEHYDROGENASE"/>
    <property type="match status" value="1"/>
</dbReference>
<reference evidence="2 3" key="1">
    <citation type="journal article" date="2008" name="BMC Genomics">
        <title>The missing link: Bordetella petrii is endowed with both the metabolic versatility of environmental bacteria and virulence traits of pathogenic Bordetellae.</title>
        <authorList>
            <person name="Gross R."/>
            <person name="Guzman C.A."/>
            <person name="Sebaihia M."/>
            <person name="Martins Dos Santos V.A."/>
            <person name="Pieper D.H."/>
            <person name="Koebnik R."/>
            <person name="Lechner M."/>
            <person name="Bartels D."/>
            <person name="Buhrmester J."/>
            <person name="Choudhuri J.V."/>
            <person name="Ebensen T."/>
            <person name="Gaigalat L."/>
            <person name="Herrmann S."/>
            <person name="Khachane A.N."/>
            <person name="Larisch C."/>
            <person name="Link S."/>
            <person name="Linke B."/>
            <person name="Meyer F."/>
            <person name="Mormann S."/>
            <person name="Nakunst D."/>
            <person name="Rueckert C."/>
            <person name="Schneiker-Bekel S."/>
            <person name="Schulze K."/>
            <person name="Vorhoelter F.J."/>
            <person name="Yevsa T."/>
            <person name="Engle J.T."/>
            <person name="Goldman W.E."/>
            <person name="Puehler A."/>
            <person name="Goebel U.B."/>
            <person name="Goesmann A."/>
            <person name="Bloecker H."/>
            <person name="Kaiser O."/>
            <person name="Martinez-Arias R."/>
        </authorList>
    </citation>
    <scope>NUCLEOTIDE SEQUENCE [LARGE SCALE GENOMIC DNA]</scope>
    <source>
        <strain evidence="3">ATCC BAA-461 / DSM 12804 / CCUG 43448 / CIP 107267 / Se-1111R</strain>
    </source>
</reference>
<dbReference type="Pfam" id="PF20256">
    <property type="entry name" value="MoCoBD_2"/>
    <property type="match status" value="2"/>
</dbReference>
<evidence type="ECO:0000313" key="2">
    <source>
        <dbReference type="EMBL" id="CAP43270.1"/>
    </source>
</evidence>
<dbReference type="EMBL" id="AM902716">
    <property type="protein sequence ID" value="CAP43270.1"/>
    <property type="molecule type" value="Genomic_DNA"/>
</dbReference>
<dbReference type="Proteomes" id="UP000001225">
    <property type="component" value="Chromosome"/>
</dbReference>
<proteinExistence type="predicted"/>
<protein>
    <submittedName>
        <fullName evidence="2">Oxidoreductase subunit</fullName>
        <ecNumber evidence="2">1.3.99.16</ecNumber>
    </submittedName>
</protein>
<name>A9IS86_BORPD</name>